<proteinExistence type="predicted"/>
<accession>A0A8I0FWD0</accession>
<reference evidence="2" key="2">
    <citation type="submission" date="2020-09" db="EMBL/GenBank/DDBJ databases">
        <title>Novel species in genus Aeromicrobium.</title>
        <authorList>
            <person name="Zhang G."/>
        </authorList>
    </citation>
    <scope>NUCLEOTIDE SEQUENCE</scope>
    <source>
        <strain evidence="2">SSW1-57</strain>
    </source>
</reference>
<dbReference type="GO" id="GO:0016491">
    <property type="term" value="F:oxidoreductase activity"/>
    <property type="evidence" value="ECO:0007669"/>
    <property type="project" value="InterPro"/>
</dbReference>
<comment type="caution">
    <text evidence="2">The sequence shown here is derived from an EMBL/GenBank/DDBJ whole genome shotgun (WGS) entry which is preliminary data.</text>
</comment>
<dbReference type="InterPro" id="IPR018713">
    <property type="entry name" value="MPAB/Lcp_cat_dom"/>
</dbReference>
<gene>
    <name evidence="3" type="ORF">BJ975_002265</name>
    <name evidence="2" type="ORF">IDH50_16870</name>
</gene>
<evidence type="ECO:0000313" key="5">
    <source>
        <dbReference type="Proteomes" id="UP000659061"/>
    </source>
</evidence>
<keyword evidence="4" id="KW-1185">Reference proteome</keyword>
<dbReference type="InterPro" id="IPR046366">
    <property type="entry name" value="MPAB"/>
</dbReference>
<feature type="domain" description="ER-bound oxygenase mpaB/mpaB'/Rubber oxygenase catalytic" evidence="1">
    <location>
        <begin position="45"/>
        <end position="226"/>
    </location>
</feature>
<protein>
    <submittedName>
        <fullName evidence="2">DUF2236 domain-containing protein</fullName>
    </submittedName>
</protein>
<dbReference type="Pfam" id="PF09995">
    <property type="entry name" value="MPAB_Lcp_cat"/>
    <property type="match status" value="1"/>
</dbReference>
<dbReference type="PANTHER" id="PTHR36124">
    <property type="match status" value="1"/>
</dbReference>
<organism evidence="2 5">
    <name type="scientific">Aeromicrobium tamlense</name>
    <dbReference type="NCBI Taxonomy" id="375541"/>
    <lineage>
        <taxon>Bacteria</taxon>
        <taxon>Bacillati</taxon>
        <taxon>Actinomycetota</taxon>
        <taxon>Actinomycetes</taxon>
        <taxon>Propionibacteriales</taxon>
        <taxon>Nocardioidaceae</taxon>
        <taxon>Aeromicrobium</taxon>
    </lineage>
</organism>
<evidence type="ECO:0000259" key="1">
    <source>
        <dbReference type="Pfam" id="PF09995"/>
    </source>
</evidence>
<dbReference type="EMBL" id="JACBZN010000001">
    <property type="protein sequence ID" value="NYI38890.1"/>
    <property type="molecule type" value="Genomic_DNA"/>
</dbReference>
<dbReference type="Proteomes" id="UP000587211">
    <property type="component" value="Unassembled WGS sequence"/>
</dbReference>
<evidence type="ECO:0000313" key="3">
    <source>
        <dbReference type="EMBL" id="NYI38890.1"/>
    </source>
</evidence>
<dbReference type="RefSeq" id="WP_179425995.1">
    <property type="nucleotide sequence ID" value="NZ_BAAAMP010000002.1"/>
</dbReference>
<evidence type="ECO:0000313" key="4">
    <source>
        <dbReference type="Proteomes" id="UP000587211"/>
    </source>
</evidence>
<dbReference type="Proteomes" id="UP000659061">
    <property type="component" value="Unassembled WGS sequence"/>
</dbReference>
<sequence>MTRRVRSDGLDPEVDYEEIARLFGQYDFPWDLEQALSFALFRTYAVPSIGRLLYETEQFGTDTQRRHDDTALLLGEIVDQGLESTPGRAAIRRMNQMHGRYDISNDDMRYVLATFVVMPNRWVNRYGFRRTTPIEDVAGVNYYRRLGRLMGIADLPTDLAGFERLLDDYEAEHFRFDPRSRAVADATLDLLTTFYPRPLAPAVRRFSIAIMDPHLREAFGYEHPPAWFERLSHGALGLRGRVVRLLPERTEPRRVRDSSRIKSYPGGFLIENLGT</sequence>
<dbReference type="PANTHER" id="PTHR36124:SF1">
    <property type="entry name" value="ER-BOUND OXYGENASE MPAB_MPAB'_RUBBER OXYGENASE CATALYTIC DOMAIN-CONTAINING PROTEIN"/>
    <property type="match status" value="1"/>
</dbReference>
<name>A0A8I0FWD0_9ACTN</name>
<dbReference type="AlphaFoldDB" id="A0A8I0FWD0"/>
<evidence type="ECO:0000313" key="2">
    <source>
        <dbReference type="EMBL" id="MBD1271920.1"/>
    </source>
</evidence>
<reference evidence="3 4" key="1">
    <citation type="submission" date="2020-07" db="EMBL/GenBank/DDBJ databases">
        <title>Sequencing the genomes of 1000 actinobacteria strains.</title>
        <authorList>
            <person name="Klenk H.-P."/>
        </authorList>
    </citation>
    <scope>NUCLEOTIDE SEQUENCE [LARGE SCALE GENOMIC DNA]</scope>
    <source>
        <strain evidence="3 4">DSM 19087</strain>
    </source>
</reference>
<dbReference type="EMBL" id="JACWMT010000004">
    <property type="protein sequence ID" value="MBD1271920.1"/>
    <property type="molecule type" value="Genomic_DNA"/>
</dbReference>